<keyword evidence="3" id="KW-1185">Reference proteome</keyword>
<sequence length="244" mass="27311">MVNERGFLRRLLKAVPALRGEWDRARAVYEQNRGVGLRAPTPGSFLIGLAFSTVHRWVEGDAEAGDRLRALLAFLENEAADPETAEFAARFVSCLPDPGERDSAVLDLLGPRLRELKNEQVRRDDESVSPAVVAFLHRLADEIPFLRQQVLEHFEEYRNPLGHVVVGGLVPEVCARYAGGEVELIRPLLAFLEREFEQNPDVDNVIAVSFVEMLPSPDQPGAGIEHALGPKLRAELDRQRTWHP</sequence>
<gene>
    <name evidence="2" type="ORF">EV138_4590</name>
</gene>
<organism evidence="2 3">
    <name type="scientific">Kribbella voronezhensis</name>
    <dbReference type="NCBI Taxonomy" id="2512212"/>
    <lineage>
        <taxon>Bacteria</taxon>
        <taxon>Bacillati</taxon>
        <taxon>Actinomycetota</taxon>
        <taxon>Actinomycetes</taxon>
        <taxon>Propionibacteriales</taxon>
        <taxon>Kribbellaceae</taxon>
        <taxon>Kribbella</taxon>
    </lineage>
</organism>
<evidence type="ECO:0000313" key="3">
    <source>
        <dbReference type="Proteomes" id="UP000295151"/>
    </source>
</evidence>
<reference evidence="2 3" key="1">
    <citation type="submission" date="2019-03" db="EMBL/GenBank/DDBJ databases">
        <title>Genomic Encyclopedia of Type Strains, Phase III (KMG-III): the genomes of soil and plant-associated and newly described type strains.</title>
        <authorList>
            <person name="Whitman W."/>
        </authorList>
    </citation>
    <scope>NUCLEOTIDE SEQUENCE [LARGE SCALE GENOMIC DNA]</scope>
    <source>
        <strain evidence="2 3">VKM Ac-2575</strain>
    </source>
</reference>
<name>A0A4R7TGM0_9ACTN</name>
<comment type="caution">
    <text evidence="2">The sequence shown here is derived from an EMBL/GenBank/DDBJ whole genome shotgun (WGS) entry which is preliminary data.</text>
</comment>
<dbReference type="EMBL" id="SOCE01000001">
    <property type="protein sequence ID" value="TDU90989.1"/>
    <property type="molecule type" value="Genomic_DNA"/>
</dbReference>
<dbReference type="RefSeq" id="WP_133980797.1">
    <property type="nucleotide sequence ID" value="NZ_SOCE01000001.1"/>
</dbReference>
<dbReference type="Proteomes" id="UP000295151">
    <property type="component" value="Unassembled WGS sequence"/>
</dbReference>
<evidence type="ECO:0000259" key="1">
    <source>
        <dbReference type="Pfam" id="PF24722"/>
    </source>
</evidence>
<feature type="domain" description="DUF7674" evidence="1">
    <location>
        <begin position="137"/>
        <end position="242"/>
    </location>
</feature>
<accession>A0A4R7TGM0</accession>
<dbReference type="OrthoDB" id="8410617at2"/>
<dbReference type="AlphaFoldDB" id="A0A4R7TGM0"/>
<evidence type="ECO:0000313" key="2">
    <source>
        <dbReference type="EMBL" id="TDU90989.1"/>
    </source>
</evidence>
<dbReference type="Pfam" id="PF24722">
    <property type="entry name" value="DUF7674"/>
    <property type="match status" value="1"/>
</dbReference>
<dbReference type="InterPro" id="IPR056091">
    <property type="entry name" value="DUF7674"/>
</dbReference>
<proteinExistence type="predicted"/>
<protein>
    <recommendedName>
        <fullName evidence="1">DUF7674 domain-containing protein</fullName>
    </recommendedName>
</protein>